<organism evidence="9 10">
    <name type="scientific">Hoyosella rhizosphaerae</name>
    <dbReference type="NCBI Taxonomy" id="1755582"/>
    <lineage>
        <taxon>Bacteria</taxon>
        <taxon>Bacillati</taxon>
        <taxon>Actinomycetota</taxon>
        <taxon>Actinomycetes</taxon>
        <taxon>Mycobacteriales</taxon>
        <taxon>Hoyosellaceae</taxon>
        <taxon>Hoyosella</taxon>
    </lineage>
</organism>
<feature type="domain" description="Glycine transporter" evidence="8">
    <location>
        <begin position="5"/>
        <end position="79"/>
    </location>
</feature>
<comment type="caution">
    <text evidence="9">The sequence shown here is derived from an EMBL/GenBank/DDBJ whole genome shotgun (WGS) entry which is preliminary data.</text>
</comment>
<keyword evidence="3" id="KW-1003">Cell membrane</keyword>
<dbReference type="PANTHER" id="PTHR30506:SF3">
    <property type="entry name" value="UPF0126 INNER MEMBRANE PROTEIN YADS-RELATED"/>
    <property type="match status" value="1"/>
</dbReference>
<feature type="transmembrane region" description="Helical" evidence="7">
    <location>
        <begin position="30"/>
        <end position="50"/>
    </location>
</feature>
<evidence type="ECO:0000256" key="6">
    <source>
        <dbReference type="ARBA" id="ARBA00023136"/>
    </source>
</evidence>
<sequence>MLLSILDLVGIAVFAASGALVGIAKRLDVFGVSLVGVTTGIGGGIVRDVLLGIHPPTSLQNWQNFSTALGACVVVLFFHPEIRRIRPGVLVLDAIGVGVFATGGAAIALSHGAGPLASTLIGATAAIGGGVIRDVLVNEMPLLLHRDLYAVPAILGAAIVTVGNAVNAPSVIALTTGVIVAAGLRLLALWRGWNLPIAPRITPQNE</sequence>
<evidence type="ECO:0000256" key="1">
    <source>
        <dbReference type="ARBA" id="ARBA00004651"/>
    </source>
</evidence>
<accession>A0A916UD80</accession>
<feature type="domain" description="Glycine transporter" evidence="8">
    <location>
        <begin position="91"/>
        <end position="162"/>
    </location>
</feature>
<name>A0A916UD80_9ACTN</name>
<dbReference type="EMBL" id="BMJH01000002">
    <property type="protein sequence ID" value="GGC67958.1"/>
    <property type="molecule type" value="Genomic_DNA"/>
</dbReference>
<evidence type="ECO:0000256" key="2">
    <source>
        <dbReference type="ARBA" id="ARBA00008193"/>
    </source>
</evidence>
<dbReference type="AlphaFoldDB" id="A0A916UD80"/>
<reference evidence="9" key="2">
    <citation type="submission" date="2020-09" db="EMBL/GenBank/DDBJ databases">
        <authorList>
            <person name="Sun Q."/>
            <person name="Zhou Y."/>
        </authorList>
    </citation>
    <scope>NUCLEOTIDE SEQUENCE</scope>
    <source>
        <strain evidence="9">CGMCC 1.15478</strain>
    </source>
</reference>
<dbReference type="GO" id="GO:0005886">
    <property type="term" value="C:plasma membrane"/>
    <property type="evidence" value="ECO:0007669"/>
    <property type="project" value="UniProtKB-SubCell"/>
</dbReference>
<feature type="transmembrane region" description="Helical" evidence="7">
    <location>
        <begin position="172"/>
        <end position="190"/>
    </location>
</feature>
<proteinExistence type="inferred from homology"/>
<dbReference type="RefSeq" id="WP_188674128.1">
    <property type="nucleotide sequence ID" value="NZ_BMJH01000002.1"/>
</dbReference>
<evidence type="ECO:0000256" key="7">
    <source>
        <dbReference type="SAM" id="Phobius"/>
    </source>
</evidence>
<dbReference type="Proteomes" id="UP000641514">
    <property type="component" value="Unassembled WGS sequence"/>
</dbReference>
<feature type="transmembrane region" description="Helical" evidence="7">
    <location>
        <begin position="6"/>
        <end position="23"/>
    </location>
</feature>
<feature type="transmembrane region" description="Helical" evidence="7">
    <location>
        <begin position="116"/>
        <end position="136"/>
    </location>
</feature>
<feature type="transmembrane region" description="Helical" evidence="7">
    <location>
        <begin position="62"/>
        <end position="78"/>
    </location>
</feature>
<evidence type="ECO:0000313" key="10">
    <source>
        <dbReference type="Proteomes" id="UP000641514"/>
    </source>
</evidence>
<dbReference type="Pfam" id="PF03458">
    <property type="entry name" value="Gly_transporter"/>
    <property type="match status" value="2"/>
</dbReference>
<evidence type="ECO:0000256" key="3">
    <source>
        <dbReference type="ARBA" id="ARBA00022475"/>
    </source>
</evidence>
<evidence type="ECO:0000256" key="4">
    <source>
        <dbReference type="ARBA" id="ARBA00022692"/>
    </source>
</evidence>
<keyword evidence="6 7" id="KW-0472">Membrane</keyword>
<gene>
    <name evidence="9" type="ORF">GCM10011410_20830</name>
</gene>
<keyword evidence="4 7" id="KW-0812">Transmembrane</keyword>
<evidence type="ECO:0000256" key="5">
    <source>
        <dbReference type="ARBA" id="ARBA00022989"/>
    </source>
</evidence>
<evidence type="ECO:0000313" key="9">
    <source>
        <dbReference type="EMBL" id="GGC67958.1"/>
    </source>
</evidence>
<dbReference type="InterPro" id="IPR005115">
    <property type="entry name" value="Gly_transporter"/>
</dbReference>
<feature type="transmembrane region" description="Helical" evidence="7">
    <location>
        <begin position="148"/>
        <end position="166"/>
    </location>
</feature>
<dbReference type="PANTHER" id="PTHR30506">
    <property type="entry name" value="INNER MEMBRANE PROTEIN"/>
    <property type="match status" value="1"/>
</dbReference>
<evidence type="ECO:0000259" key="8">
    <source>
        <dbReference type="Pfam" id="PF03458"/>
    </source>
</evidence>
<comment type="subcellular location">
    <subcellularLocation>
        <location evidence="1">Cell membrane</location>
        <topology evidence="1">Multi-pass membrane protein</topology>
    </subcellularLocation>
</comment>
<comment type="similarity">
    <text evidence="2">Belongs to the UPF0126 family.</text>
</comment>
<protein>
    <submittedName>
        <fullName evidence="9">Membrane protein</fullName>
    </submittedName>
</protein>
<keyword evidence="10" id="KW-1185">Reference proteome</keyword>
<keyword evidence="5 7" id="KW-1133">Transmembrane helix</keyword>
<feature type="transmembrane region" description="Helical" evidence="7">
    <location>
        <begin position="90"/>
        <end position="110"/>
    </location>
</feature>
<reference evidence="9" key="1">
    <citation type="journal article" date="2014" name="Int. J. Syst. Evol. Microbiol.">
        <title>Complete genome sequence of Corynebacterium casei LMG S-19264T (=DSM 44701T), isolated from a smear-ripened cheese.</title>
        <authorList>
            <consortium name="US DOE Joint Genome Institute (JGI-PGF)"/>
            <person name="Walter F."/>
            <person name="Albersmeier A."/>
            <person name="Kalinowski J."/>
            <person name="Ruckert C."/>
        </authorList>
    </citation>
    <scope>NUCLEOTIDE SEQUENCE</scope>
    <source>
        <strain evidence="9">CGMCC 1.15478</strain>
    </source>
</reference>